<evidence type="ECO:0000256" key="4">
    <source>
        <dbReference type="HAMAP-Rule" id="MF_00171"/>
    </source>
</evidence>
<feature type="binding site" evidence="4">
    <location>
        <position position="118"/>
    </location>
    <ligand>
        <name>substrate</name>
    </ligand>
</feature>
<dbReference type="InterPro" id="IPR020095">
    <property type="entry name" value="PsdUridine_synth_TruA_C"/>
</dbReference>
<dbReference type="NCBIfam" id="TIGR00071">
    <property type="entry name" value="hisT_truA"/>
    <property type="match status" value="1"/>
</dbReference>
<comment type="caution">
    <text evidence="4">Lacks conserved residue(s) required for the propagation of feature annotation.</text>
</comment>
<feature type="region of interest" description="Disordered" evidence="6">
    <location>
        <begin position="290"/>
        <end position="333"/>
    </location>
</feature>
<evidence type="ECO:0000313" key="8">
    <source>
        <dbReference type="EMBL" id="MFC5749141.1"/>
    </source>
</evidence>
<proteinExistence type="inferred from homology"/>
<feature type="active site" description="Nucleophile" evidence="4">
    <location>
        <position position="57"/>
    </location>
</feature>
<comment type="similarity">
    <text evidence="1 4 5">Belongs to the tRNA pseudouridine synthase TruA family.</text>
</comment>
<reference evidence="9" key="1">
    <citation type="journal article" date="2019" name="Int. J. Syst. Evol. Microbiol.">
        <title>The Global Catalogue of Microorganisms (GCM) 10K type strain sequencing project: providing services to taxonomists for standard genome sequencing and annotation.</title>
        <authorList>
            <consortium name="The Broad Institute Genomics Platform"/>
            <consortium name="The Broad Institute Genome Sequencing Center for Infectious Disease"/>
            <person name="Wu L."/>
            <person name="Ma J."/>
        </authorList>
    </citation>
    <scope>NUCLEOTIDE SEQUENCE [LARGE SCALE GENOMIC DNA]</scope>
    <source>
        <strain evidence="9">KCTC 42087</strain>
    </source>
</reference>
<dbReference type="Gene3D" id="3.30.70.580">
    <property type="entry name" value="Pseudouridine synthase I, catalytic domain, N-terminal subdomain"/>
    <property type="match status" value="1"/>
</dbReference>
<evidence type="ECO:0000259" key="7">
    <source>
        <dbReference type="Pfam" id="PF01416"/>
    </source>
</evidence>
<comment type="subunit">
    <text evidence="4">Homodimer.</text>
</comment>
<dbReference type="Proteomes" id="UP001596074">
    <property type="component" value="Unassembled WGS sequence"/>
</dbReference>
<keyword evidence="2 4" id="KW-0819">tRNA processing</keyword>
<dbReference type="PANTHER" id="PTHR11142">
    <property type="entry name" value="PSEUDOURIDYLATE SYNTHASE"/>
    <property type="match status" value="1"/>
</dbReference>
<comment type="catalytic activity">
    <reaction evidence="4 5">
        <text>uridine(38/39/40) in tRNA = pseudouridine(38/39/40) in tRNA</text>
        <dbReference type="Rhea" id="RHEA:22376"/>
        <dbReference type="Rhea" id="RHEA-COMP:10085"/>
        <dbReference type="Rhea" id="RHEA-COMP:10087"/>
        <dbReference type="ChEBI" id="CHEBI:65314"/>
        <dbReference type="ChEBI" id="CHEBI:65315"/>
        <dbReference type="EC" id="5.4.99.12"/>
    </reaction>
</comment>
<gene>
    <name evidence="4 8" type="primary">truA</name>
    <name evidence="8" type="ORF">ACFPZN_26285</name>
</gene>
<dbReference type="InterPro" id="IPR001406">
    <property type="entry name" value="PsdUridine_synth_TruA"/>
</dbReference>
<comment type="function">
    <text evidence="4">Formation of pseudouridine at positions 38, 39 and 40 in the anticodon stem and loop of transfer RNAs.</text>
</comment>
<dbReference type="InterPro" id="IPR020103">
    <property type="entry name" value="PsdUridine_synth_cat_dom_sf"/>
</dbReference>
<dbReference type="GO" id="GO:0160147">
    <property type="term" value="F:tRNA pseudouridine(38-40) synthase activity"/>
    <property type="evidence" value="ECO:0007669"/>
    <property type="project" value="UniProtKB-EC"/>
</dbReference>
<feature type="compositionally biased region" description="Polar residues" evidence="6">
    <location>
        <begin position="323"/>
        <end position="333"/>
    </location>
</feature>
<evidence type="ECO:0000313" key="9">
    <source>
        <dbReference type="Proteomes" id="UP001596074"/>
    </source>
</evidence>
<sequence length="333" mass="35760">MTALVRLRFDIGYDGGGFAGWARQPNQRTVQGVIEDALARLLRLDPPPALTVAGRTDAGVHARGQVAHVVVPAASYSAVNGTMPRRLAGLLPADVRVWRVSVAPEGFDARFSALSRRYAYSVCDDPVGVDPLRRHDVLWHPRPLDLDRMNAASALLVGEHDFAAYCRKREGATTIRRLLRLEWRRAEPPADRAVRDGAAAGRMLRASAGPSARRGVAVATVEADAFCHSMVRALVGALLVVGDGRRAVEWPSEVLAARVRDSAVNVAPAHGLSLEEIRYPQDEDLARRAQETRRVRTLNAAPDTHPGPDTAPGAPSPEAQGPAASSNSGARDS</sequence>
<keyword evidence="3 4" id="KW-0413">Isomerase</keyword>
<dbReference type="SUPFAM" id="SSF55120">
    <property type="entry name" value="Pseudouridine synthase"/>
    <property type="match status" value="1"/>
</dbReference>
<dbReference type="Pfam" id="PF01416">
    <property type="entry name" value="PseudoU_synth_1"/>
    <property type="match status" value="1"/>
</dbReference>
<comment type="caution">
    <text evidence="8">The sequence shown here is derived from an EMBL/GenBank/DDBJ whole genome shotgun (WGS) entry which is preliminary data.</text>
</comment>
<dbReference type="Gene3D" id="3.30.70.660">
    <property type="entry name" value="Pseudouridine synthase I, catalytic domain, C-terminal subdomain"/>
    <property type="match status" value="1"/>
</dbReference>
<organism evidence="8 9">
    <name type="scientific">Actinomadura rugatobispora</name>
    <dbReference type="NCBI Taxonomy" id="1994"/>
    <lineage>
        <taxon>Bacteria</taxon>
        <taxon>Bacillati</taxon>
        <taxon>Actinomycetota</taxon>
        <taxon>Actinomycetes</taxon>
        <taxon>Streptosporangiales</taxon>
        <taxon>Thermomonosporaceae</taxon>
        <taxon>Actinomadura</taxon>
    </lineage>
</organism>
<evidence type="ECO:0000256" key="5">
    <source>
        <dbReference type="RuleBase" id="RU003792"/>
    </source>
</evidence>
<dbReference type="RefSeq" id="WP_378284858.1">
    <property type="nucleotide sequence ID" value="NZ_JBHSON010000039.1"/>
</dbReference>
<dbReference type="InterPro" id="IPR020097">
    <property type="entry name" value="PsdUridine_synth_TruA_a/b_dom"/>
</dbReference>
<dbReference type="EMBL" id="JBHSON010000039">
    <property type="protein sequence ID" value="MFC5749141.1"/>
    <property type="molecule type" value="Genomic_DNA"/>
</dbReference>
<dbReference type="EC" id="5.4.99.12" evidence="4"/>
<accession>A0ABW1A1V5</accession>
<evidence type="ECO:0000256" key="2">
    <source>
        <dbReference type="ARBA" id="ARBA00022694"/>
    </source>
</evidence>
<dbReference type="InterPro" id="IPR020094">
    <property type="entry name" value="TruA/RsuA/RluB/E/F_N"/>
</dbReference>
<evidence type="ECO:0000256" key="1">
    <source>
        <dbReference type="ARBA" id="ARBA00009375"/>
    </source>
</evidence>
<evidence type="ECO:0000256" key="3">
    <source>
        <dbReference type="ARBA" id="ARBA00023235"/>
    </source>
</evidence>
<dbReference type="CDD" id="cd02570">
    <property type="entry name" value="PseudoU_synth_EcTruA"/>
    <property type="match status" value="1"/>
</dbReference>
<evidence type="ECO:0000256" key="6">
    <source>
        <dbReference type="SAM" id="MobiDB-lite"/>
    </source>
</evidence>
<keyword evidence="9" id="KW-1185">Reference proteome</keyword>
<feature type="domain" description="Pseudouridine synthase I TruA alpha/beta" evidence="7">
    <location>
        <begin position="152"/>
        <end position="280"/>
    </location>
</feature>
<dbReference type="HAMAP" id="MF_00171">
    <property type="entry name" value="TruA"/>
    <property type="match status" value="1"/>
</dbReference>
<protein>
    <recommendedName>
        <fullName evidence="4">tRNA pseudouridine synthase A</fullName>
        <ecNumber evidence="4">5.4.99.12</ecNumber>
    </recommendedName>
    <alternativeName>
        <fullName evidence="4">tRNA pseudouridine(38-40) synthase</fullName>
    </alternativeName>
    <alternativeName>
        <fullName evidence="4">tRNA pseudouridylate synthase I</fullName>
    </alternativeName>
    <alternativeName>
        <fullName evidence="4">tRNA-uridine isomerase I</fullName>
    </alternativeName>
</protein>
<name>A0ABW1A1V5_9ACTN</name>
<dbReference type="PANTHER" id="PTHR11142:SF0">
    <property type="entry name" value="TRNA PSEUDOURIDINE SYNTHASE-LIKE 1"/>
    <property type="match status" value="1"/>
</dbReference>